<keyword evidence="2" id="KW-0472">Membrane</keyword>
<feature type="transmembrane region" description="Helical" evidence="2">
    <location>
        <begin position="65"/>
        <end position="87"/>
    </location>
</feature>
<keyword evidence="2" id="KW-1133">Transmembrane helix</keyword>
<comment type="caution">
    <text evidence="3">The sequence shown here is derived from an EMBL/GenBank/DDBJ whole genome shotgun (WGS) entry which is preliminary data.</text>
</comment>
<feature type="transmembrane region" description="Helical" evidence="2">
    <location>
        <begin position="16"/>
        <end position="36"/>
    </location>
</feature>
<name>A0AAD5UXA8_9APHY</name>
<gene>
    <name evidence="3" type="ORF">NLI96_g11125</name>
</gene>
<dbReference type="EMBL" id="JANAWD010000702">
    <property type="protein sequence ID" value="KAJ3476480.1"/>
    <property type="molecule type" value="Genomic_DNA"/>
</dbReference>
<dbReference type="Proteomes" id="UP001212997">
    <property type="component" value="Unassembled WGS sequence"/>
</dbReference>
<feature type="transmembrane region" description="Helical" evidence="2">
    <location>
        <begin position="132"/>
        <end position="151"/>
    </location>
</feature>
<sequence length="284" mass="30254">MYPVLRVYAIYGSSKLILAITVPVYLAELGVMGWSIPAGAPADLPPGFVGCVPAEKPGTGRRLSALYAAALAFDATIFLLTLARAIYMKATKSTIPLAQLIIRDGTLYFLVIFVVNLVNVCLLTLASADISAINAPFASMITAVLVARLMINLREAGFKRTVVHSRKGTSSTAVVSTWRPATRSVAGDTEFTSIGAVSNPKQRGQIGIGTMTFRDMIGYEEFYVDLGGDDDHSSGWEQPSTESETMHVEQGSTGRESDHETFEMTYASPSATASVSVVGGDQAV</sequence>
<reference evidence="3" key="1">
    <citation type="submission" date="2022-07" db="EMBL/GenBank/DDBJ databases">
        <title>Genome Sequence of Physisporinus lineatus.</title>
        <authorList>
            <person name="Buettner E."/>
        </authorList>
    </citation>
    <scope>NUCLEOTIDE SEQUENCE</scope>
    <source>
        <strain evidence="3">VT162</strain>
    </source>
</reference>
<proteinExistence type="predicted"/>
<keyword evidence="4" id="KW-1185">Reference proteome</keyword>
<dbReference type="AlphaFoldDB" id="A0AAD5UXA8"/>
<protein>
    <submittedName>
        <fullName evidence="3">Uncharacterized protein</fullName>
    </submittedName>
</protein>
<evidence type="ECO:0000313" key="3">
    <source>
        <dbReference type="EMBL" id="KAJ3476480.1"/>
    </source>
</evidence>
<evidence type="ECO:0000313" key="4">
    <source>
        <dbReference type="Proteomes" id="UP001212997"/>
    </source>
</evidence>
<feature type="region of interest" description="Disordered" evidence="1">
    <location>
        <begin position="230"/>
        <end position="259"/>
    </location>
</feature>
<evidence type="ECO:0000256" key="2">
    <source>
        <dbReference type="SAM" id="Phobius"/>
    </source>
</evidence>
<organism evidence="3 4">
    <name type="scientific">Meripilus lineatus</name>
    <dbReference type="NCBI Taxonomy" id="2056292"/>
    <lineage>
        <taxon>Eukaryota</taxon>
        <taxon>Fungi</taxon>
        <taxon>Dikarya</taxon>
        <taxon>Basidiomycota</taxon>
        <taxon>Agaricomycotina</taxon>
        <taxon>Agaricomycetes</taxon>
        <taxon>Polyporales</taxon>
        <taxon>Meripilaceae</taxon>
        <taxon>Meripilus</taxon>
    </lineage>
</organism>
<keyword evidence="2" id="KW-0812">Transmembrane</keyword>
<feature type="transmembrane region" description="Helical" evidence="2">
    <location>
        <begin position="107"/>
        <end position="126"/>
    </location>
</feature>
<evidence type="ECO:0000256" key="1">
    <source>
        <dbReference type="SAM" id="MobiDB-lite"/>
    </source>
</evidence>
<accession>A0AAD5UXA8</accession>